<dbReference type="EMBL" id="NLAX01001623">
    <property type="protein sequence ID" value="PKS05345.1"/>
    <property type="molecule type" value="Genomic_DNA"/>
</dbReference>
<reference evidence="3 4" key="1">
    <citation type="journal article" date="2017" name="G3 (Bethesda)">
        <title>First Draft Genome Sequence of the Pathogenic Fungus Lomentospora prolificans (Formerly Scedosporium prolificans).</title>
        <authorList>
            <person name="Luo R."/>
            <person name="Zimin A."/>
            <person name="Workman R."/>
            <person name="Fan Y."/>
            <person name="Pertea G."/>
            <person name="Grossman N."/>
            <person name="Wear M.P."/>
            <person name="Jia B."/>
            <person name="Miller H."/>
            <person name="Casadevall A."/>
            <person name="Timp W."/>
            <person name="Zhang S.X."/>
            <person name="Salzberg S.L."/>
        </authorList>
    </citation>
    <scope>NUCLEOTIDE SEQUENCE [LARGE SCALE GENOMIC DNA]</scope>
    <source>
        <strain evidence="3 4">JHH-5317</strain>
    </source>
</reference>
<protein>
    <submittedName>
        <fullName evidence="3">Uncharacterized protein</fullName>
    </submittedName>
</protein>
<dbReference type="VEuPathDB" id="FungiDB:jhhlp_008719"/>
<evidence type="ECO:0000313" key="4">
    <source>
        <dbReference type="Proteomes" id="UP000233524"/>
    </source>
</evidence>
<organism evidence="3 4">
    <name type="scientific">Lomentospora prolificans</name>
    <dbReference type="NCBI Taxonomy" id="41688"/>
    <lineage>
        <taxon>Eukaryota</taxon>
        <taxon>Fungi</taxon>
        <taxon>Dikarya</taxon>
        <taxon>Ascomycota</taxon>
        <taxon>Pezizomycotina</taxon>
        <taxon>Sordariomycetes</taxon>
        <taxon>Hypocreomycetidae</taxon>
        <taxon>Microascales</taxon>
        <taxon>Microascaceae</taxon>
        <taxon>Lomentospora</taxon>
    </lineage>
</organism>
<keyword evidence="4" id="KW-1185">Reference proteome</keyword>
<feature type="signal peptide" evidence="2">
    <location>
        <begin position="1"/>
        <end position="19"/>
    </location>
</feature>
<keyword evidence="2" id="KW-0732">Signal</keyword>
<evidence type="ECO:0000256" key="1">
    <source>
        <dbReference type="SAM" id="MobiDB-lite"/>
    </source>
</evidence>
<gene>
    <name evidence="3" type="ORF">jhhlp_008719</name>
</gene>
<dbReference type="OrthoDB" id="10438597at2759"/>
<evidence type="ECO:0000256" key="2">
    <source>
        <dbReference type="SAM" id="SignalP"/>
    </source>
</evidence>
<feature type="region of interest" description="Disordered" evidence="1">
    <location>
        <begin position="123"/>
        <end position="192"/>
    </location>
</feature>
<dbReference type="InParanoid" id="A0A2N3MYW2"/>
<accession>A0A2N3MYW2</accession>
<evidence type="ECO:0000313" key="3">
    <source>
        <dbReference type="EMBL" id="PKS05345.1"/>
    </source>
</evidence>
<dbReference type="AlphaFoldDB" id="A0A2N3MYW2"/>
<feature type="chain" id="PRO_5014988564" evidence="2">
    <location>
        <begin position="20"/>
        <end position="214"/>
    </location>
</feature>
<feature type="compositionally biased region" description="Low complexity" evidence="1">
    <location>
        <begin position="149"/>
        <end position="170"/>
    </location>
</feature>
<comment type="caution">
    <text evidence="3">The sequence shown here is derived from an EMBL/GenBank/DDBJ whole genome shotgun (WGS) entry which is preliminary data.</text>
</comment>
<dbReference type="Proteomes" id="UP000233524">
    <property type="component" value="Unassembled WGS sequence"/>
</dbReference>
<name>A0A2N3MYW2_9PEZI</name>
<proteinExistence type="predicted"/>
<sequence length="214" mass="21536">MKHASLFGAVVFTASAVHASLNPSQTLNPATSLARSASIRARQDVDETTAEHCGTDNAGYDWWCEDPQTTCCFGTDIWQCAPITAQECCATGYYCEAGTFCYLLNETQEQYCLTEDEVAQVQQGGGSGAEDEEDDSTSGGGGGGGARVKFTPTKPASAAAAAQTFSSKSGGSKKKGGSGGGSSDDDSKGGVGKVGAGGVMAGLVAFGAVLAVGA</sequence>